<accession>A0AA48RBJ8</accession>
<keyword evidence="2" id="KW-0482">Metalloprotease</keyword>
<keyword evidence="1" id="KW-0732">Signal</keyword>
<dbReference type="SUPFAM" id="SSF55486">
    <property type="entry name" value="Metalloproteases ('zincins'), catalytic domain"/>
    <property type="match status" value="1"/>
</dbReference>
<proteinExistence type="predicted"/>
<dbReference type="GO" id="GO:0008237">
    <property type="term" value="F:metallopeptidase activity"/>
    <property type="evidence" value="ECO:0007669"/>
    <property type="project" value="UniProtKB-KW"/>
</dbReference>
<reference evidence="2" key="1">
    <citation type="submission" date="2023-07" db="EMBL/GenBank/DDBJ databases">
        <authorList>
            <person name="Ivanov I."/>
            <person name="Teneva D."/>
            <person name="Stoikov I."/>
        </authorList>
    </citation>
    <scope>NUCLEOTIDE SEQUENCE</scope>
    <source>
        <strain evidence="2">4475</strain>
    </source>
</reference>
<dbReference type="Gene3D" id="3.40.390.10">
    <property type="entry name" value="Collagenase (Catalytic Domain)"/>
    <property type="match status" value="1"/>
</dbReference>
<evidence type="ECO:0000256" key="1">
    <source>
        <dbReference type="SAM" id="SignalP"/>
    </source>
</evidence>
<evidence type="ECO:0000313" key="2">
    <source>
        <dbReference type="EMBL" id="CAJ1001689.1"/>
    </source>
</evidence>
<sequence>MSRKRVKVAAGLFTIVASLSFFTTSAFANFLGGKWEISNIIYENINLEKKYSRVLWTAVDKWNGISSSFDLSPADSDETGYVAVKHLPRAEDNYLGWSGTYGYAIPYDDRGRENRSPYASADVVIVRYLCDKLDEDDTINMITHEFGHVLGLAHIDSRKIDSIMDYADVFDWDIDGPTSYDKKNIRELYGR</sequence>
<dbReference type="Proteomes" id="UP001189619">
    <property type="component" value="Chromosome"/>
</dbReference>
<feature type="chain" id="PRO_5041285958" evidence="1">
    <location>
        <begin position="29"/>
        <end position="191"/>
    </location>
</feature>
<feature type="signal peptide" evidence="1">
    <location>
        <begin position="1"/>
        <end position="28"/>
    </location>
</feature>
<dbReference type="AlphaFoldDB" id="A0AA48RBJ8"/>
<keyword evidence="3" id="KW-1185">Reference proteome</keyword>
<dbReference type="EMBL" id="OY569118">
    <property type="protein sequence ID" value="CAJ1001689.1"/>
    <property type="molecule type" value="Genomic_DNA"/>
</dbReference>
<keyword evidence="2" id="KW-0645">Protease</keyword>
<evidence type="ECO:0000313" key="3">
    <source>
        <dbReference type="Proteomes" id="UP001189619"/>
    </source>
</evidence>
<dbReference type="RefSeq" id="WP_171567353.1">
    <property type="nucleotide sequence ID" value="NZ_JAUSVZ010000014.1"/>
</dbReference>
<gene>
    <name evidence="2" type="ORF">BSPP4475_05020</name>
</gene>
<name>A0AA48RBJ8_9BACL</name>
<protein>
    <submittedName>
        <fullName evidence="2">Matrixin family metalloprotease</fullName>
    </submittedName>
</protein>
<dbReference type="KEGG" id="bayd:BSPP4475_05020"/>
<keyword evidence="2" id="KW-0378">Hydrolase</keyword>
<organism evidence="2 3">
    <name type="scientific">Brevibacillus aydinogluensis</name>
    <dbReference type="NCBI Taxonomy" id="927786"/>
    <lineage>
        <taxon>Bacteria</taxon>
        <taxon>Bacillati</taxon>
        <taxon>Bacillota</taxon>
        <taxon>Bacilli</taxon>
        <taxon>Bacillales</taxon>
        <taxon>Paenibacillaceae</taxon>
        <taxon>Brevibacillus</taxon>
    </lineage>
</organism>
<dbReference type="InterPro" id="IPR024079">
    <property type="entry name" value="MetalloPept_cat_dom_sf"/>
</dbReference>